<dbReference type="InterPro" id="IPR001991">
    <property type="entry name" value="Na-dicarboxylate_symporter"/>
</dbReference>
<dbReference type="Pfam" id="PF00375">
    <property type="entry name" value="SDF"/>
    <property type="match status" value="1"/>
</dbReference>
<feature type="transmembrane region" description="Helical" evidence="8">
    <location>
        <begin position="153"/>
        <end position="171"/>
    </location>
</feature>
<comment type="caution">
    <text evidence="9">The sequence shown here is derived from an EMBL/GenBank/DDBJ whole genome shotgun (WGS) entry which is preliminary data.</text>
</comment>
<feature type="transmembrane region" description="Helical" evidence="8">
    <location>
        <begin position="47"/>
        <end position="72"/>
    </location>
</feature>
<dbReference type="GO" id="GO:0015293">
    <property type="term" value="F:symporter activity"/>
    <property type="evidence" value="ECO:0007669"/>
    <property type="project" value="UniProtKB-KW"/>
</dbReference>
<keyword evidence="6 8" id="KW-1133">Transmembrane helix</keyword>
<comment type="subcellular location">
    <subcellularLocation>
        <location evidence="1">Cell membrane</location>
        <topology evidence="1">Multi-pass membrane protein</topology>
    </subcellularLocation>
</comment>
<dbReference type="FunFam" id="1.10.3860.10:FF:000001">
    <property type="entry name" value="C4-dicarboxylate transport protein"/>
    <property type="match status" value="1"/>
</dbReference>
<evidence type="ECO:0000256" key="6">
    <source>
        <dbReference type="ARBA" id="ARBA00022989"/>
    </source>
</evidence>
<accession>A0A316E4T1</accession>
<dbReference type="GO" id="GO:0006835">
    <property type="term" value="P:dicarboxylic acid transport"/>
    <property type="evidence" value="ECO:0007669"/>
    <property type="project" value="TreeGrafter"/>
</dbReference>
<keyword evidence="4 8" id="KW-0812">Transmembrane</keyword>
<keyword evidence="7 8" id="KW-0472">Membrane</keyword>
<gene>
    <name evidence="9" type="ORF">LV89_02902</name>
</gene>
<evidence type="ECO:0000313" key="9">
    <source>
        <dbReference type="EMBL" id="PWK24389.1"/>
    </source>
</evidence>
<evidence type="ECO:0000256" key="5">
    <source>
        <dbReference type="ARBA" id="ARBA00022847"/>
    </source>
</evidence>
<dbReference type="PANTHER" id="PTHR42865">
    <property type="entry name" value="PROTON/GLUTAMATE-ASPARTATE SYMPORTER"/>
    <property type="match status" value="1"/>
</dbReference>
<keyword evidence="5" id="KW-0769">Symport</keyword>
<feature type="transmembrane region" description="Helical" evidence="8">
    <location>
        <begin position="223"/>
        <end position="250"/>
    </location>
</feature>
<dbReference type="RefSeq" id="WP_109743621.1">
    <property type="nucleotide sequence ID" value="NZ_QGGO01000015.1"/>
</dbReference>
<feature type="transmembrane region" description="Helical" evidence="8">
    <location>
        <begin position="364"/>
        <end position="381"/>
    </location>
</feature>
<keyword evidence="10" id="KW-1185">Reference proteome</keyword>
<dbReference type="SUPFAM" id="SSF118215">
    <property type="entry name" value="Proton glutamate symport protein"/>
    <property type="match status" value="1"/>
</dbReference>
<dbReference type="AlphaFoldDB" id="A0A316E4T1"/>
<dbReference type="OrthoDB" id="9768885at2"/>
<evidence type="ECO:0000256" key="4">
    <source>
        <dbReference type="ARBA" id="ARBA00022692"/>
    </source>
</evidence>
<dbReference type="PRINTS" id="PR00173">
    <property type="entry name" value="EDTRNSPORT"/>
</dbReference>
<evidence type="ECO:0000313" key="10">
    <source>
        <dbReference type="Proteomes" id="UP000245489"/>
    </source>
</evidence>
<dbReference type="GO" id="GO:0005886">
    <property type="term" value="C:plasma membrane"/>
    <property type="evidence" value="ECO:0007669"/>
    <property type="project" value="UniProtKB-SubCell"/>
</dbReference>
<dbReference type="PANTHER" id="PTHR42865:SF7">
    <property type="entry name" value="PROTON_GLUTAMATE-ASPARTATE SYMPORTER"/>
    <property type="match status" value="1"/>
</dbReference>
<sequence length="410" mass="44445">MKLNITWKIFIGMALGIIVGYILNQTYEGNQESLDAANTYLNLLSKIFLRMIKMIIGPLIFSILTVGIAKLGDFKLVGRIGAKTLGYFYFATILSLLTGLLAVNILRPGKMMQIDLPKVGAETGVEVKKMTLENFITHLFPQSFFEALATNEILQIVVFSVFFGIATAAIGDHGKIIIKGLDAVAEIMFKIVSYVMGFAPYGVFGAVAAVIAQKGLGILGGYLYLIICFFATLAFFILAVLPAICVFVKVPYWKLLAYVKDALFLSFSTASSEASMPLQIEQLKKFGVPERIVSFVLPLGYSFNLDGSMMYMTFAIGFIAQAYGIDLSIGQQVTMMLTLLITSKGIAGVPRASLVVIAGTMSMFNLPAEGLILLFAVDWLLDMGRSATSVAGNAVATAVVAKWEGELNIQ</sequence>
<dbReference type="Proteomes" id="UP000245489">
    <property type="component" value="Unassembled WGS sequence"/>
</dbReference>
<evidence type="ECO:0000256" key="1">
    <source>
        <dbReference type="ARBA" id="ARBA00004651"/>
    </source>
</evidence>
<evidence type="ECO:0000256" key="2">
    <source>
        <dbReference type="ARBA" id="ARBA00022448"/>
    </source>
</evidence>
<evidence type="ECO:0000256" key="7">
    <source>
        <dbReference type="ARBA" id="ARBA00023136"/>
    </source>
</evidence>
<feature type="transmembrane region" description="Helical" evidence="8">
    <location>
        <begin position="191"/>
        <end position="211"/>
    </location>
</feature>
<protein>
    <submittedName>
        <fullName evidence="9">Na+/H+-dicarboxylate symporter</fullName>
    </submittedName>
</protein>
<keyword evidence="2" id="KW-0813">Transport</keyword>
<evidence type="ECO:0000256" key="8">
    <source>
        <dbReference type="SAM" id="Phobius"/>
    </source>
</evidence>
<reference evidence="9 10" key="1">
    <citation type="submission" date="2018-05" db="EMBL/GenBank/DDBJ databases">
        <title>Genomic Encyclopedia of Archaeal and Bacterial Type Strains, Phase II (KMG-II): from individual species to whole genera.</title>
        <authorList>
            <person name="Goeker M."/>
        </authorList>
    </citation>
    <scope>NUCLEOTIDE SEQUENCE [LARGE SCALE GENOMIC DNA]</scope>
    <source>
        <strain evidence="9 10">DSM 22214</strain>
    </source>
</reference>
<dbReference type="InterPro" id="IPR036458">
    <property type="entry name" value="Na:dicarbo_symporter_sf"/>
</dbReference>
<feature type="transmembrane region" description="Helical" evidence="8">
    <location>
        <begin position="7"/>
        <end position="27"/>
    </location>
</feature>
<feature type="transmembrane region" description="Helical" evidence="8">
    <location>
        <begin position="84"/>
        <end position="106"/>
    </location>
</feature>
<evidence type="ECO:0000256" key="3">
    <source>
        <dbReference type="ARBA" id="ARBA00022475"/>
    </source>
</evidence>
<dbReference type="Gene3D" id="1.10.3860.10">
    <property type="entry name" value="Sodium:dicarboxylate symporter"/>
    <property type="match status" value="1"/>
</dbReference>
<name>A0A316E4T1_9BACT</name>
<dbReference type="EMBL" id="QGGO01000015">
    <property type="protein sequence ID" value="PWK24389.1"/>
    <property type="molecule type" value="Genomic_DNA"/>
</dbReference>
<proteinExistence type="predicted"/>
<organism evidence="9 10">
    <name type="scientific">Arcicella aurantiaca</name>
    <dbReference type="NCBI Taxonomy" id="591202"/>
    <lineage>
        <taxon>Bacteria</taxon>
        <taxon>Pseudomonadati</taxon>
        <taxon>Bacteroidota</taxon>
        <taxon>Cytophagia</taxon>
        <taxon>Cytophagales</taxon>
        <taxon>Flectobacillaceae</taxon>
        <taxon>Arcicella</taxon>
    </lineage>
</organism>
<keyword evidence="3" id="KW-1003">Cell membrane</keyword>